<keyword evidence="3" id="KW-1185">Reference proteome</keyword>
<comment type="caution">
    <text evidence="2">The sequence shown here is derived from an EMBL/GenBank/DDBJ whole genome shotgun (WGS) entry which is preliminary data.</text>
</comment>
<gene>
    <name evidence="2" type="ORF">M9458_037017</name>
</gene>
<protein>
    <submittedName>
        <fullName evidence="2">Uncharacterized protein</fullName>
    </submittedName>
</protein>
<dbReference type="EMBL" id="JAMKFB020000018">
    <property type="protein sequence ID" value="KAL0168795.1"/>
    <property type="molecule type" value="Genomic_DNA"/>
</dbReference>
<name>A0ABD0P4M3_CIRMR</name>
<feature type="non-terminal residue" evidence="2">
    <location>
        <position position="57"/>
    </location>
</feature>
<dbReference type="AlphaFoldDB" id="A0ABD0P4M3"/>
<evidence type="ECO:0000313" key="2">
    <source>
        <dbReference type="EMBL" id="KAL0168795.1"/>
    </source>
</evidence>
<dbReference type="Proteomes" id="UP001529510">
    <property type="component" value="Unassembled WGS sequence"/>
</dbReference>
<reference evidence="2 3" key="1">
    <citation type="submission" date="2024-05" db="EMBL/GenBank/DDBJ databases">
        <title>Genome sequencing and assembly of Indian major carp, Cirrhinus mrigala (Hamilton, 1822).</title>
        <authorList>
            <person name="Mohindra V."/>
            <person name="Chowdhury L.M."/>
            <person name="Lal K."/>
            <person name="Jena J.K."/>
        </authorList>
    </citation>
    <scope>NUCLEOTIDE SEQUENCE [LARGE SCALE GENOMIC DNA]</scope>
    <source>
        <strain evidence="2">CM1030</strain>
        <tissue evidence="2">Blood</tissue>
    </source>
</reference>
<organism evidence="2 3">
    <name type="scientific">Cirrhinus mrigala</name>
    <name type="common">Mrigala</name>
    <dbReference type="NCBI Taxonomy" id="683832"/>
    <lineage>
        <taxon>Eukaryota</taxon>
        <taxon>Metazoa</taxon>
        <taxon>Chordata</taxon>
        <taxon>Craniata</taxon>
        <taxon>Vertebrata</taxon>
        <taxon>Euteleostomi</taxon>
        <taxon>Actinopterygii</taxon>
        <taxon>Neopterygii</taxon>
        <taxon>Teleostei</taxon>
        <taxon>Ostariophysi</taxon>
        <taxon>Cypriniformes</taxon>
        <taxon>Cyprinidae</taxon>
        <taxon>Labeoninae</taxon>
        <taxon>Labeonini</taxon>
        <taxon>Cirrhinus</taxon>
    </lineage>
</organism>
<sequence length="57" mass="6310">MAPEDFFSFSDGPLDLSSSRQKPLPWKSLAADWDLSARLTRRLRFGLTPAAAAIFSP</sequence>
<evidence type="ECO:0000256" key="1">
    <source>
        <dbReference type="SAM" id="MobiDB-lite"/>
    </source>
</evidence>
<feature type="region of interest" description="Disordered" evidence="1">
    <location>
        <begin position="1"/>
        <end position="21"/>
    </location>
</feature>
<evidence type="ECO:0000313" key="3">
    <source>
        <dbReference type="Proteomes" id="UP001529510"/>
    </source>
</evidence>
<proteinExistence type="predicted"/>
<accession>A0ABD0P4M3</accession>